<evidence type="ECO:0000256" key="1">
    <source>
        <dbReference type="ARBA" id="ARBA00022840"/>
    </source>
</evidence>
<dbReference type="EC" id="6.3.5.-" evidence="2"/>
<dbReference type="NCBIfam" id="TIGR00135">
    <property type="entry name" value="gatC"/>
    <property type="match status" value="1"/>
</dbReference>
<gene>
    <name evidence="2 3" type="primary">gatC</name>
    <name evidence="3" type="ORF">KM92DES2_11178</name>
</gene>
<dbReference type="GO" id="GO:0016740">
    <property type="term" value="F:transferase activity"/>
    <property type="evidence" value="ECO:0007669"/>
    <property type="project" value="UniProtKB-KW"/>
</dbReference>
<dbReference type="GO" id="GO:0050567">
    <property type="term" value="F:glutaminyl-tRNA synthase (glutamine-hydrolyzing) activity"/>
    <property type="evidence" value="ECO:0007669"/>
    <property type="project" value="UniProtKB-UniRule"/>
</dbReference>
<dbReference type="InterPro" id="IPR036113">
    <property type="entry name" value="Asp/Glu-ADT_sf_sub_c"/>
</dbReference>
<dbReference type="GO" id="GO:0005524">
    <property type="term" value="F:ATP binding"/>
    <property type="evidence" value="ECO:0007669"/>
    <property type="project" value="UniProtKB-KW"/>
</dbReference>
<dbReference type="PANTHER" id="PTHR15004:SF0">
    <property type="entry name" value="GLUTAMYL-TRNA(GLN) AMIDOTRANSFERASE SUBUNIT C, MITOCHONDRIAL"/>
    <property type="match status" value="1"/>
</dbReference>
<organism evidence="3">
    <name type="scientific">uncultured Desulfovibrio sp</name>
    <dbReference type="NCBI Taxonomy" id="167968"/>
    <lineage>
        <taxon>Bacteria</taxon>
        <taxon>Pseudomonadati</taxon>
        <taxon>Thermodesulfobacteriota</taxon>
        <taxon>Desulfovibrionia</taxon>
        <taxon>Desulfovibrionales</taxon>
        <taxon>Desulfovibrionaceae</taxon>
        <taxon>Desulfovibrio</taxon>
        <taxon>environmental samples</taxon>
    </lineage>
</organism>
<evidence type="ECO:0000313" key="3">
    <source>
        <dbReference type="EMBL" id="SBV99244.1"/>
    </source>
</evidence>
<name>A0A212JII4_9BACT</name>
<sequence length="98" mass="10985">MADNKTISLEEVAHMATLSRLSVSEEEQTLFARQMGDILAYMDVLARVDTNNVEPLYSPAQHPGPLRDDVSARRRERSEVLANAPEADGEYFIVPRIV</sequence>
<dbReference type="Gene3D" id="1.10.20.60">
    <property type="entry name" value="Glu-tRNAGln amidotransferase C subunit, N-terminal domain"/>
    <property type="match status" value="1"/>
</dbReference>
<dbReference type="HAMAP" id="MF_00122">
    <property type="entry name" value="GatC"/>
    <property type="match status" value="1"/>
</dbReference>
<dbReference type="GO" id="GO:0006450">
    <property type="term" value="P:regulation of translational fidelity"/>
    <property type="evidence" value="ECO:0007669"/>
    <property type="project" value="InterPro"/>
</dbReference>
<dbReference type="GO" id="GO:0050566">
    <property type="term" value="F:asparaginyl-tRNA synthase (glutamine-hydrolyzing) activity"/>
    <property type="evidence" value="ECO:0007669"/>
    <property type="project" value="RHEA"/>
</dbReference>
<comment type="similarity">
    <text evidence="2">Belongs to the GatC family.</text>
</comment>
<proteinExistence type="inferred from homology"/>
<dbReference type="InterPro" id="IPR003837">
    <property type="entry name" value="GatC"/>
</dbReference>
<dbReference type="Pfam" id="PF02686">
    <property type="entry name" value="GatC"/>
    <property type="match status" value="1"/>
</dbReference>
<dbReference type="RefSeq" id="WP_227118288.1">
    <property type="nucleotide sequence ID" value="NZ_LT598928.1"/>
</dbReference>
<dbReference type="SUPFAM" id="SSF141000">
    <property type="entry name" value="Glu-tRNAGln amidotransferase C subunit"/>
    <property type="match status" value="1"/>
</dbReference>
<comment type="catalytic activity">
    <reaction evidence="2">
        <text>L-aspartyl-tRNA(Asn) + L-glutamine + ATP + H2O = L-asparaginyl-tRNA(Asn) + L-glutamate + ADP + phosphate + 2 H(+)</text>
        <dbReference type="Rhea" id="RHEA:14513"/>
        <dbReference type="Rhea" id="RHEA-COMP:9674"/>
        <dbReference type="Rhea" id="RHEA-COMP:9677"/>
        <dbReference type="ChEBI" id="CHEBI:15377"/>
        <dbReference type="ChEBI" id="CHEBI:15378"/>
        <dbReference type="ChEBI" id="CHEBI:29985"/>
        <dbReference type="ChEBI" id="CHEBI:30616"/>
        <dbReference type="ChEBI" id="CHEBI:43474"/>
        <dbReference type="ChEBI" id="CHEBI:58359"/>
        <dbReference type="ChEBI" id="CHEBI:78515"/>
        <dbReference type="ChEBI" id="CHEBI:78516"/>
        <dbReference type="ChEBI" id="CHEBI:456216"/>
    </reaction>
</comment>
<keyword evidence="2" id="KW-0547">Nucleotide-binding</keyword>
<evidence type="ECO:0000256" key="2">
    <source>
        <dbReference type="HAMAP-Rule" id="MF_00122"/>
    </source>
</evidence>
<comment type="function">
    <text evidence="2">Allows the formation of correctly charged Asn-tRNA(Asn) or Gln-tRNA(Gln) through the transamidation of misacylated Asp-tRNA(Asn) or Glu-tRNA(Gln) in organisms which lack either or both of asparaginyl-tRNA or glutaminyl-tRNA synthetases. The reaction takes place in the presence of glutamine and ATP through an activated phospho-Asp-tRNA(Asn) or phospho-Glu-tRNA(Gln).</text>
</comment>
<keyword evidence="3" id="KW-0808">Transferase</keyword>
<dbReference type="GO" id="GO:0006412">
    <property type="term" value="P:translation"/>
    <property type="evidence" value="ECO:0007669"/>
    <property type="project" value="UniProtKB-UniRule"/>
</dbReference>
<protein>
    <recommendedName>
        <fullName evidence="2">Aspartyl/glutamyl-tRNA(Asn/Gln) amidotransferase subunit C</fullName>
        <shortName evidence="2">Asp/Glu-ADT subunit C</shortName>
        <ecNumber evidence="2">6.3.5.-</ecNumber>
    </recommendedName>
</protein>
<keyword evidence="2 3" id="KW-0436">Ligase</keyword>
<dbReference type="PANTHER" id="PTHR15004">
    <property type="entry name" value="GLUTAMYL-TRNA(GLN) AMIDOTRANSFERASE SUBUNIT C, MITOCHONDRIAL"/>
    <property type="match status" value="1"/>
</dbReference>
<reference evidence="3" key="1">
    <citation type="submission" date="2016-04" db="EMBL/GenBank/DDBJ databases">
        <authorList>
            <person name="Evans L.H."/>
            <person name="Alamgir A."/>
            <person name="Owens N."/>
            <person name="Weber N.D."/>
            <person name="Virtaneva K."/>
            <person name="Barbian K."/>
            <person name="Babar A."/>
            <person name="Rosenke K."/>
        </authorList>
    </citation>
    <scope>NUCLEOTIDE SEQUENCE</scope>
    <source>
        <strain evidence="3">92-2</strain>
    </source>
</reference>
<comment type="catalytic activity">
    <reaction evidence="2">
        <text>L-glutamyl-tRNA(Gln) + L-glutamine + ATP + H2O = L-glutaminyl-tRNA(Gln) + L-glutamate + ADP + phosphate + H(+)</text>
        <dbReference type="Rhea" id="RHEA:17521"/>
        <dbReference type="Rhea" id="RHEA-COMP:9681"/>
        <dbReference type="Rhea" id="RHEA-COMP:9684"/>
        <dbReference type="ChEBI" id="CHEBI:15377"/>
        <dbReference type="ChEBI" id="CHEBI:15378"/>
        <dbReference type="ChEBI" id="CHEBI:29985"/>
        <dbReference type="ChEBI" id="CHEBI:30616"/>
        <dbReference type="ChEBI" id="CHEBI:43474"/>
        <dbReference type="ChEBI" id="CHEBI:58359"/>
        <dbReference type="ChEBI" id="CHEBI:78520"/>
        <dbReference type="ChEBI" id="CHEBI:78521"/>
        <dbReference type="ChEBI" id="CHEBI:456216"/>
    </reaction>
</comment>
<accession>A0A212JII4</accession>
<keyword evidence="1 2" id="KW-0067">ATP-binding</keyword>
<dbReference type="EMBL" id="FLUP01000001">
    <property type="protein sequence ID" value="SBV99244.1"/>
    <property type="molecule type" value="Genomic_DNA"/>
</dbReference>
<dbReference type="AlphaFoldDB" id="A0A212JII4"/>
<comment type="subunit">
    <text evidence="2">Heterotrimer of A, B and C subunits.</text>
</comment>
<dbReference type="GO" id="GO:0070681">
    <property type="term" value="P:glutaminyl-tRNAGln biosynthesis via transamidation"/>
    <property type="evidence" value="ECO:0007669"/>
    <property type="project" value="TreeGrafter"/>
</dbReference>
<keyword evidence="2" id="KW-0648">Protein biosynthesis</keyword>